<sequence>MAGSRISSGTGKCFVCHATGHSQAGPTLCGHQRARFYSMARTRMKCRNLLDAVQVDILAEFIQVTSC</sequence>
<proteinExistence type="predicted"/>
<dbReference type="AlphaFoldDB" id="A0A143DBP3"/>
<name>A0A143DBP3_9PROT</name>
<evidence type="ECO:0000313" key="1">
    <source>
        <dbReference type="EMBL" id="AMW34066.1"/>
    </source>
</evidence>
<keyword evidence="2" id="KW-1185">Reference proteome</keyword>
<protein>
    <submittedName>
        <fullName evidence="1">Uncharacterized protein</fullName>
    </submittedName>
</protein>
<accession>A0A143DBP3</accession>
<dbReference type="STRING" id="1549855.AY555_01505"/>
<evidence type="ECO:0000313" key="2">
    <source>
        <dbReference type="Proteomes" id="UP000076066"/>
    </source>
</evidence>
<organism evidence="1 2">
    <name type="scientific">Haematospirillum jordaniae</name>
    <dbReference type="NCBI Taxonomy" id="1549855"/>
    <lineage>
        <taxon>Bacteria</taxon>
        <taxon>Pseudomonadati</taxon>
        <taxon>Pseudomonadota</taxon>
        <taxon>Alphaproteobacteria</taxon>
        <taxon>Rhodospirillales</taxon>
        <taxon>Novispirillaceae</taxon>
        <taxon>Haematospirillum</taxon>
    </lineage>
</organism>
<dbReference type="KEGG" id="hjo:AY555_01505"/>
<reference evidence="1 2" key="1">
    <citation type="submission" date="2016-02" db="EMBL/GenBank/DDBJ databases">
        <title>Complete Genome of H5569, the type strain of the newly described species Haematospirillium jordaniae.</title>
        <authorList>
            <person name="Nicholson A.C."/>
            <person name="Humrighouse B.W."/>
            <person name="Loparov V."/>
            <person name="McQuiston J.R."/>
        </authorList>
    </citation>
    <scope>NUCLEOTIDE SEQUENCE [LARGE SCALE GENOMIC DNA]</scope>
    <source>
        <strain evidence="1 2">H5569</strain>
    </source>
</reference>
<gene>
    <name evidence="1" type="ORF">AY555_01505</name>
</gene>
<dbReference type="Proteomes" id="UP000076066">
    <property type="component" value="Chromosome"/>
</dbReference>
<dbReference type="EMBL" id="CP014525">
    <property type="protein sequence ID" value="AMW34066.1"/>
    <property type="molecule type" value="Genomic_DNA"/>
</dbReference>